<dbReference type="Proteomes" id="UP001187192">
    <property type="component" value="Unassembled WGS sequence"/>
</dbReference>
<feature type="compositionally biased region" description="Basic residues" evidence="1">
    <location>
        <begin position="85"/>
        <end position="105"/>
    </location>
</feature>
<comment type="caution">
    <text evidence="3">The sequence shown here is derived from an EMBL/GenBank/DDBJ whole genome shotgun (WGS) entry which is preliminary data.</text>
</comment>
<keyword evidence="4" id="KW-1185">Reference proteome</keyword>
<dbReference type="AlphaFoldDB" id="A0AA87ZC92"/>
<feature type="transmembrane region" description="Helical" evidence="2">
    <location>
        <begin position="212"/>
        <end position="233"/>
    </location>
</feature>
<proteinExistence type="predicted"/>
<keyword evidence="2" id="KW-0812">Transmembrane</keyword>
<feature type="region of interest" description="Disordered" evidence="1">
    <location>
        <begin position="80"/>
        <end position="105"/>
    </location>
</feature>
<organism evidence="3 4">
    <name type="scientific">Ficus carica</name>
    <name type="common">Common fig</name>
    <dbReference type="NCBI Taxonomy" id="3494"/>
    <lineage>
        <taxon>Eukaryota</taxon>
        <taxon>Viridiplantae</taxon>
        <taxon>Streptophyta</taxon>
        <taxon>Embryophyta</taxon>
        <taxon>Tracheophyta</taxon>
        <taxon>Spermatophyta</taxon>
        <taxon>Magnoliopsida</taxon>
        <taxon>eudicotyledons</taxon>
        <taxon>Gunneridae</taxon>
        <taxon>Pentapetalae</taxon>
        <taxon>rosids</taxon>
        <taxon>fabids</taxon>
        <taxon>Rosales</taxon>
        <taxon>Moraceae</taxon>
        <taxon>Ficeae</taxon>
        <taxon>Ficus</taxon>
    </lineage>
</organism>
<reference evidence="3" key="1">
    <citation type="submission" date="2023-07" db="EMBL/GenBank/DDBJ databases">
        <title>draft genome sequence of fig (Ficus carica).</title>
        <authorList>
            <person name="Takahashi T."/>
            <person name="Nishimura K."/>
        </authorList>
    </citation>
    <scope>NUCLEOTIDE SEQUENCE</scope>
</reference>
<dbReference type="EMBL" id="BTGU01003236">
    <property type="protein sequence ID" value="GMN28875.1"/>
    <property type="molecule type" value="Genomic_DNA"/>
</dbReference>
<feature type="region of interest" description="Disordered" evidence="1">
    <location>
        <begin position="1"/>
        <end position="41"/>
    </location>
</feature>
<protein>
    <submittedName>
        <fullName evidence="3">Uncharacterized protein</fullName>
    </submittedName>
</protein>
<keyword evidence="2" id="KW-0472">Membrane</keyword>
<accession>A0AA87ZC92</accession>
<feature type="compositionally biased region" description="Basic and acidic residues" evidence="1">
    <location>
        <begin position="22"/>
        <end position="34"/>
    </location>
</feature>
<feature type="compositionally biased region" description="Low complexity" evidence="1">
    <location>
        <begin position="432"/>
        <end position="441"/>
    </location>
</feature>
<feature type="region of interest" description="Disordered" evidence="1">
    <location>
        <begin position="420"/>
        <end position="461"/>
    </location>
</feature>
<evidence type="ECO:0000313" key="3">
    <source>
        <dbReference type="EMBL" id="GMN28875.1"/>
    </source>
</evidence>
<name>A0AA87ZC92_FICCA</name>
<gene>
    <name evidence="3" type="ORF">TIFTF001_044286</name>
</gene>
<evidence type="ECO:0000256" key="2">
    <source>
        <dbReference type="SAM" id="Phobius"/>
    </source>
</evidence>
<feature type="transmembrane region" description="Helical" evidence="2">
    <location>
        <begin position="598"/>
        <end position="615"/>
    </location>
</feature>
<sequence length="714" mass="79391">MPRYLPHLNGSDLEARSQGQEKGLHSTLHVDGDSQPRGPRNGPSIWKYSLARTSSLYIFDLVAFSPNKSCNFASKVEILNSPPRGGRRRRKASRANRTAKAKRKSPVCSRIRKAGKRAWTANRFFLTKESAPSLTLHSLFHVHLTSNQSSAFPLKHLKGHCRKNQGTKIMLKARIDALMLRAGAHSPFYCGISPSAPPPANASATFKAKIRYVQLFINYLWYSLIGLISYYMAMSLRLMQSVPSVALLLCTEGDVSIISVHPPFSLWWFFVFIFINVFIPPLFSTKIVIDSCFLFPEGTELALEFRATYPSVSFLASRVVSTEKALALPSGNLGGQLAEPMVDVGWPSPDHRFYRQQREPLDKGSRLWEKIIPLSGFCALQSERENAQRVARIPHKLHLEWLELRHRTWLGKEAVTEQAVTESTAIEPPSVGRRTTGSGSSYLISSDTEGGRHQRSHRSSPRTKVSCFSLSKVFLNPLRKFDSLLPVFSRRYLPGDSSGSGAASFILSYKDVFPKGPAPLSGDNSRRMKREIRFDSSQSLGAGASVQSFLSPEWLGGTASLDLTGSVTFTPMGSPQSCLGEHWQEAGLNQIGFVRNPFYWIAAFSFIFSWYSRLLSSGAPFFRISVSTKGRCPNWKRSLGSAIPGCFYRLLVIQSISIRFPQAIGEESASVSSAYTSSKRCIRGHSPLRFTKYKAQGLYSGSPQKAGCLWSDSN</sequence>
<evidence type="ECO:0000256" key="1">
    <source>
        <dbReference type="SAM" id="MobiDB-lite"/>
    </source>
</evidence>
<feature type="transmembrane region" description="Helical" evidence="2">
    <location>
        <begin position="266"/>
        <end position="283"/>
    </location>
</feature>
<evidence type="ECO:0000313" key="4">
    <source>
        <dbReference type="Proteomes" id="UP001187192"/>
    </source>
</evidence>
<keyword evidence="2" id="KW-1133">Transmembrane helix</keyword>